<evidence type="ECO:0000256" key="3">
    <source>
        <dbReference type="ARBA" id="ARBA00022692"/>
    </source>
</evidence>
<feature type="domain" description="EamA" evidence="7">
    <location>
        <begin position="14"/>
        <end position="146"/>
    </location>
</feature>
<comment type="subcellular location">
    <subcellularLocation>
        <location evidence="1">Membrane</location>
        <topology evidence="1">Multi-pass membrane protein</topology>
    </subcellularLocation>
</comment>
<organism evidence="8 9">
    <name type="scientific">Sulfitobacter albidus</name>
    <dbReference type="NCBI Taxonomy" id="2829501"/>
    <lineage>
        <taxon>Bacteria</taxon>
        <taxon>Pseudomonadati</taxon>
        <taxon>Pseudomonadota</taxon>
        <taxon>Alphaproteobacteria</taxon>
        <taxon>Rhodobacterales</taxon>
        <taxon>Roseobacteraceae</taxon>
        <taxon>Sulfitobacter</taxon>
    </lineage>
</organism>
<evidence type="ECO:0000256" key="6">
    <source>
        <dbReference type="SAM" id="Phobius"/>
    </source>
</evidence>
<keyword evidence="5 6" id="KW-0472">Membrane</keyword>
<evidence type="ECO:0000313" key="9">
    <source>
        <dbReference type="Proteomes" id="UP000683291"/>
    </source>
</evidence>
<evidence type="ECO:0000256" key="1">
    <source>
        <dbReference type="ARBA" id="ARBA00004141"/>
    </source>
</evidence>
<feature type="transmembrane region" description="Helical" evidence="6">
    <location>
        <begin position="214"/>
        <end position="235"/>
    </location>
</feature>
<protein>
    <submittedName>
        <fullName evidence="8">DMT family transporter</fullName>
    </submittedName>
</protein>
<evidence type="ECO:0000256" key="4">
    <source>
        <dbReference type="ARBA" id="ARBA00022989"/>
    </source>
</evidence>
<feature type="domain" description="EamA" evidence="7">
    <location>
        <begin position="155"/>
        <end position="283"/>
    </location>
</feature>
<feature type="transmembrane region" description="Helical" evidence="6">
    <location>
        <begin position="242"/>
        <end position="262"/>
    </location>
</feature>
<dbReference type="Pfam" id="PF00892">
    <property type="entry name" value="EamA"/>
    <property type="match status" value="2"/>
</dbReference>
<keyword evidence="4 6" id="KW-1133">Transmembrane helix</keyword>
<dbReference type="Proteomes" id="UP000683291">
    <property type="component" value="Chromosome 1"/>
</dbReference>
<dbReference type="PANTHER" id="PTHR22911">
    <property type="entry name" value="ACYL-MALONYL CONDENSING ENZYME-RELATED"/>
    <property type="match status" value="1"/>
</dbReference>
<feature type="transmembrane region" description="Helical" evidence="6">
    <location>
        <begin position="186"/>
        <end position="208"/>
    </location>
</feature>
<dbReference type="InterPro" id="IPR000620">
    <property type="entry name" value="EamA_dom"/>
</dbReference>
<dbReference type="GO" id="GO:0016020">
    <property type="term" value="C:membrane"/>
    <property type="evidence" value="ECO:0007669"/>
    <property type="project" value="UniProtKB-SubCell"/>
</dbReference>
<sequence length="328" mass="35308">MSDPTTPPAAKPLQGILMGLLAFAVYATHDAAIKTLGGVYAPFQIIFFVVLFSFPFVTLMLLRSDTKDTLRPHLPLWTGVRTAAVVIGGFCAFYSFSVLPLTQTYAILFATPLMITLLSIPILGEVVRLHRWFAVLLGLAGVMVVLQPGSAVFGLGHLAALVAAFCGALSGVVMRKIGGVERREVLLLYPLLANFALMLCILPFVYVPMPLRDLALVLFVAVLAVVAMSLLIRAYALADAAIVAPMQYSQILWAAFFGWLLFDTVSTATTFIGAGIIIASGAYIVLRETRGKSSNQPVLRTLNRRPEMGGAPRVGLVMDADPVEPARE</sequence>
<evidence type="ECO:0000259" key="7">
    <source>
        <dbReference type="Pfam" id="PF00892"/>
    </source>
</evidence>
<dbReference type="KEGG" id="sual:KDD17_16105"/>
<keyword evidence="3 6" id="KW-0812">Transmembrane</keyword>
<dbReference type="RefSeq" id="WP_212704584.1">
    <property type="nucleotide sequence ID" value="NZ_CP073581.1"/>
</dbReference>
<accession>A0A975PMG2</accession>
<reference evidence="8" key="1">
    <citation type="submission" date="2021-04" db="EMBL/GenBank/DDBJ databases">
        <title>Complete genome sequence for Sulfitobacter sp. strain JK7-1.</title>
        <authorList>
            <person name="Park S.-J."/>
        </authorList>
    </citation>
    <scope>NUCLEOTIDE SEQUENCE</scope>
    <source>
        <strain evidence="8">JK7-1</strain>
    </source>
</reference>
<feature type="transmembrane region" description="Helical" evidence="6">
    <location>
        <begin position="268"/>
        <end position="286"/>
    </location>
</feature>
<feature type="transmembrane region" description="Helical" evidence="6">
    <location>
        <begin position="12"/>
        <end position="29"/>
    </location>
</feature>
<feature type="transmembrane region" description="Helical" evidence="6">
    <location>
        <begin position="74"/>
        <end position="96"/>
    </location>
</feature>
<keyword evidence="9" id="KW-1185">Reference proteome</keyword>
<evidence type="ECO:0000313" key="8">
    <source>
        <dbReference type="EMBL" id="QUJ76386.1"/>
    </source>
</evidence>
<dbReference type="EMBL" id="CP073581">
    <property type="protein sequence ID" value="QUJ76386.1"/>
    <property type="molecule type" value="Genomic_DNA"/>
</dbReference>
<name>A0A975PMG2_9RHOB</name>
<feature type="transmembrane region" description="Helical" evidence="6">
    <location>
        <begin position="41"/>
        <end position="62"/>
    </location>
</feature>
<proteinExistence type="inferred from homology"/>
<feature type="transmembrane region" description="Helical" evidence="6">
    <location>
        <begin position="155"/>
        <end position="174"/>
    </location>
</feature>
<comment type="similarity">
    <text evidence="2">Belongs to the drug/metabolite transporter (DMT) superfamily. 10 TMS drug/metabolite exporter (DME) (TC 2.A.7.3) family.</text>
</comment>
<dbReference type="PANTHER" id="PTHR22911:SF6">
    <property type="entry name" value="SOLUTE CARRIER FAMILY 35 MEMBER G1"/>
    <property type="match status" value="1"/>
</dbReference>
<dbReference type="SUPFAM" id="SSF103481">
    <property type="entry name" value="Multidrug resistance efflux transporter EmrE"/>
    <property type="match status" value="2"/>
</dbReference>
<feature type="transmembrane region" description="Helical" evidence="6">
    <location>
        <begin position="102"/>
        <end position="120"/>
    </location>
</feature>
<evidence type="ECO:0000256" key="2">
    <source>
        <dbReference type="ARBA" id="ARBA00009853"/>
    </source>
</evidence>
<dbReference type="InterPro" id="IPR037185">
    <property type="entry name" value="EmrE-like"/>
</dbReference>
<dbReference type="AlphaFoldDB" id="A0A975PMG2"/>
<evidence type="ECO:0000256" key="5">
    <source>
        <dbReference type="ARBA" id="ARBA00023136"/>
    </source>
</evidence>
<gene>
    <name evidence="8" type="ORF">KDD17_16105</name>
</gene>